<dbReference type="Gene3D" id="3.40.30.10">
    <property type="entry name" value="Glutaredoxin"/>
    <property type="match status" value="1"/>
</dbReference>
<evidence type="ECO:0000313" key="2">
    <source>
        <dbReference type="EMBL" id="GLX81778.1"/>
    </source>
</evidence>
<evidence type="ECO:0000259" key="1">
    <source>
        <dbReference type="PROSITE" id="PS51352"/>
    </source>
</evidence>
<proteinExistence type="predicted"/>
<dbReference type="PROSITE" id="PS51352">
    <property type="entry name" value="THIOREDOXIN_2"/>
    <property type="match status" value="1"/>
</dbReference>
<dbReference type="InterPro" id="IPR011990">
    <property type="entry name" value="TPR-like_helical_dom_sf"/>
</dbReference>
<dbReference type="Gene3D" id="1.25.40.10">
    <property type="entry name" value="Tetratricopeptide repeat domain"/>
    <property type="match status" value="2"/>
</dbReference>
<comment type="caution">
    <text evidence="2">The sequence shown here is derived from an EMBL/GenBank/DDBJ whole genome shotgun (WGS) entry which is preliminary data.</text>
</comment>
<organism evidence="2 3">
    <name type="scientific">Thalassotalea eurytherma</name>
    <dbReference type="NCBI Taxonomy" id="1144278"/>
    <lineage>
        <taxon>Bacteria</taxon>
        <taxon>Pseudomonadati</taxon>
        <taxon>Pseudomonadota</taxon>
        <taxon>Gammaproteobacteria</taxon>
        <taxon>Alteromonadales</taxon>
        <taxon>Colwelliaceae</taxon>
        <taxon>Thalassotalea</taxon>
    </lineage>
</organism>
<dbReference type="Proteomes" id="UP001157133">
    <property type="component" value="Unassembled WGS sequence"/>
</dbReference>
<feature type="domain" description="Thioredoxin" evidence="1">
    <location>
        <begin position="1"/>
        <end position="111"/>
    </location>
</feature>
<sequence length="282" mass="31095">MIKPALPITIENFQQVILEESKAKLVLVAFWADQVPESVALKSTLETATAAHTEHVLMTSIDCQIEQQIAAQFGIQGLPTAVFIKDGQPIDGIAGPQPDEAVQAFLDKHLPKPEDALLKQAQEALAAQDANLAFTLAKQAYELDAQRIDIKFSLIEACILVGKLEDAKALLETITMVDQDTTYQALVSKFELALEASDSPELKALEEALASSPDDIDVLHQLAAQYSQANRHEDALTLLFRRVQSVRDDAESKKKLLDVMNALPDGDPLVTKFRRKLYTLMY</sequence>
<dbReference type="Pfam" id="PF14559">
    <property type="entry name" value="TPR_19"/>
    <property type="match status" value="1"/>
</dbReference>
<dbReference type="InterPro" id="IPR013766">
    <property type="entry name" value="Thioredoxin_domain"/>
</dbReference>
<dbReference type="Pfam" id="PF14561">
    <property type="entry name" value="TPR_20"/>
    <property type="match status" value="1"/>
</dbReference>
<dbReference type="PANTHER" id="PTHR45663:SF11">
    <property type="entry name" value="GEO12009P1"/>
    <property type="match status" value="1"/>
</dbReference>
<dbReference type="RefSeq" id="WP_284207113.1">
    <property type="nucleotide sequence ID" value="NZ_BSSU01000005.1"/>
</dbReference>
<dbReference type="SUPFAM" id="SSF48452">
    <property type="entry name" value="TPR-like"/>
    <property type="match status" value="1"/>
</dbReference>
<protein>
    <recommendedName>
        <fullName evidence="1">Thioredoxin domain-containing protein</fullName>
    </recommendedName>
</protein>
<dbReference type="InterPro" id="IPR036249">
    <property type="entry name" value="Thioredoxin-like_sf"/>
</dbReference>
<dbReference type="CDD" id="cd02956">
    <property type="entry name" value="ybbN"/>
    <property type="match status" value="1"/>
</dbReference>
<name>A0ABQ6H0P7_9GAMM</name>
<dbReference type="PANTHER" id="PTHR45663">
    <property type="entry name" value="GEO12009P1"/>
    <property type="match status" value="1"/>
</dbReference>
<reference evidence="2 3" key="1">
    <citation type="submission" date="2023-03" db="EMBL/GenBank/DDBJ databases">
        <title>Draft genome sequence of Thalassotalea eurytherma JCM 18482T.</title>
        <authorList>
            <person name="Sawabe T."/>
        </authorList>
    </citation>
    <scope>NUCLEOTIDE SEQUENCE [LARGE SCALE GENOMIC DNA]</scope>
    <source>
        <strain evidence="2 3">JCM 18482</strain>
    </source>
</reference>
<dbReference type="SUPFAM" id="SSF52833">
    <property type="entry name" value="Thioredoxin-like"/>
    <property type="match status" value="1"/>
</dbReference>
<evidence type="ECO:0000313" key="3">
    <source>
        <dbReference type="Proteomes" id="UP001157133"/>
    </source>
</evidence>
<keyword evidence="3" id="KW-1185">Reference proteome</keyword>
<dbReference type="Pfam" id="PF00085">
    <property type="entry name" value="Thioredoxin"/>
    <property type="match status" value="1"/>
</dbReference>
<accession>A0ABQ6H0P7</accession>
<gene>
    <name evidence="2" type="primary">ybbN</name>
    <name evidence="2" type="ORF">theurythT_12300</name>
</gene>
<dbReference type="EMBL" id="BSSU01000005">
    <property type="protein sequence ID" value="GLX81778.1"/>
    <property type="molecule type" value="Genomic_DNA"/>
</dbReference>